<evidence type="ECO:0000256" key="1">
    <source>
        <dbReference type="SAM" id="Coils"/>
    </source>
</evidence>
<accession>A0A8S1LBV4</accession>
<feature type="region of interest" description="Disordered" evidence="2">
    <location>
        <begin position="226"/>
        <end position="254"/>
    </location>
</feature>
<dbReference type="Proteomes" id="UP000688137">
    <property type="component" value="Unassembled WGS sequence"/>
</dbReference>
<organism evidence="3 4">
    <name type="scientific">Paramecium primaurelia</name>
    <dbReference type="NCBI Taxonomy" id="5886"/>
    <lineage>
        <taxon>Eukaryota</taxon>
        <taxon>Sar</taxon>
        <taxon>Alveolata</taxon>
        <taxon>Ciliophora</taxon>
        <taxon>Intramacronucleata</taxon>
        <taxon>Oligohymenophorea</taxon>
        <taxon>Peniculida</taxon>
        <taxon>Parameciidae</taxon>
        <taxon>Paramecium</taxon>
    </lineage>
</organism>
<keyword evidence="4" id="KW-1185">Reference proteome</keyword>
<evidence type="ECO:0000313" key="4">
    <source>
        <dbReference type="Proteomes" id="UP000688137"/>
    </source>
</evidence>
<proteinExistence type="predicted"/>
<dbReference type="OMA" id="WVPIFEQ"/>
<dbReference type="EMBL" id="CAJJDM010000036">
    <property type="protein sequence ID" value="CAD8065057.1"/>
    <property type="molecule type" value="Genomic_DNA"/>
</dbReference>
<comment type="caution">
    <text evidence="3">The sequence shown here is derived from an EMBL/GenBank/DDBJ whole genome shotgun (WGS) entry which is preliminary data.</text>
</comment>
<reference evidence="3" key="1">
    <citation type="submission" date="2021-01" db="EMBL/GenBank/DDBJ databases">
        <authorList>
            <consortium name="Genoscope - CEA"/>
            <person name="William W."/>
        </authorList>
    </citation>
    <scope>NUCLEOTIDE SEQUENCE</scope>
</reference>
<evidence type="ECO:0000256" key="2">
    <source>
        <dbReference type="SAM" id="MobiDB-lite"/>
    </source>
</evidence>
<gene>
    <name evidence="3" type="ORF">PPRIM_AZ9-3.1.T0370076</name>
</gene>
<sequence>MNNSQKSKSVRSGSARVKSAIERAGLLQQREQLREMLINKFTKDYAQGNKNKEVLIQQIVNEYFINEQVTENSLKQLKTKVIEAVQKQKGLSQTQHVTHNNNNSQFDNKSEQKSQIPRPQSVKNSVKSELDQDQYSVTSSQFEKQPKSVYVVDEEDEWAALVKFDTELHSKEQQLEQQRQIEFKKKMKAELDRQLEEKKRRMEIEKRQEEAYVKLRDFQMNVYDQREEQKKRDIAKKQQLEKEQRDRQVREEEKRKFLEQKKQQELDAILVQRIQEELKQEQREALQKKEIEKRKFVEMMEENEKNRQKQIQDEITDKQLEIDMQRKYIQLQQKLEEERELEKKEREDKIKKIMSDFSQTVVKNQKDQIKVEDDKMMKAILMQNEIEQQDEEMKKRQIKQQQQEMRKYLIKQMEDKKQRLKEEEELNKKQAQVWQQDLQTFQQHEKSKYDYIKDVNVKHQEILKQQMNERKSQQRPRNKMNNEELMHNKPLLKELADKQDTIKVRKINIG</sequence>
<feature type="coiled-coil region" evidence="1">
    <location>
        <begin position="384"/>
        <end position="433"/>
    </location>
</feature>
<protein>
    <submittedName>
        <fullName evidence="3">Uncharacterized protein</fullName>
    </submittedName>
</protein>
<feature type="region of interest" description="Disordered" evidence="2">
    <location>
        <begin position="90"/>
        <end position="138"/>
    </location>
</feature>
<dbReference type="AlphaFoldDB" id="A0A8S1LBV4"/>
<name>A0A8S1LBV4_PARPR</name>
<evidence type="ECO:0000313" key="3">
    <source>
        <dbReference type="EMBL" id="CAD8065057.1"/>
    </source>
</evidence>
<feature type="compositionally biased region" description="Basic and acidic residues" evidence="2">
    <location>
        <begin position="480"/>
        <end position="497"/>
    </location>
</feature>
<feature type="region of interest" description="Disordered" evidence="2">
    <location>
        <begin position="465"/>
        <end position="497"/>
    </location>
</feature>
<keyword evidence="1" id="KW-0175">Coiled coil</keyword>